<evidence type="ECO:0000256" key="1">
    <source>
        <dbReference type="SAM" id="MobiDB-lite"/>
    </source>
</evidence>
<comment type="caution">
    <text evidence="2">The sequence shown here is derived from an EMBL/GenBank/DDBJ whole genome shotgun (WGS) entry which is preliminary data.</text>
</comment>
<keyword evidence="3" id="KW-1185">Reference proteome</keyword>
<dbReference type="EMBL" id="BGZK01000761">
    <property type="protein sequence ID" value="GBP59421.1"/>
    <property type="molecule type" value="Genomic_DNA"/>
</dbReference>
<accession>A0A4C1X6M5</accession>
<evidence type="ECO:0000313" key="3">
    <source>
        <dbReference type="Proteomes" id="UP000299102"/>
    </source>
</evidence>
<name>A0A4C1X6M5_EUMVA</name>
<reference evidence="2 3" key="1">
    <citation type="journal article" date="2019" name="Commun. Biol.">
        <title>The bagworm genome reveals a unique fibroin gene that provides high tensile strength.</title>
        <authorList>
            <person name="Kono N."/>
            <person name="Nakamura H."/>
            <person name="Ohtoshi R."/>
            <person name="Tomita M."/>
            <person name="Numata K."/>
            <person name="Arakawa K."/>
        </authorList>
    </citation>
    <scope>NUCLEOTIDE SEQUENCE [LARGE SCALE GENOMIC DNA]</scope>
</reference>
<dbReference type="Proteomes" id="UP000299102">
    <property type="component" value="Unassembled WGS sequence"/>
</dbReference>
<protein>
    <submittedName>
        <fullName evidence="2">Uncharacterized protein</fullName>
    </submittedName>
</protein>
<feature type="region of interest" description="Disordered" evidence="1">
    <location>
        <begin position="1"/>
        <end position="86"/>
    </location>
</feature>
<organism evidence="2 3">
    <name type="scientific">Eumeta variegata</name>
    <name type="common">Bagworm moth</name>
    <name type="synonym">Eumeta japonica</name>
    <dbReference type="NCBI Taxonomy" id="151549"/>
    <lineage>
        <taxon>Eukaryota</taxon>
        <taxon>Metazoa</taxon>
        <taxon>Ecdysozoa</taxon>
        <taxon>Arthropoda</taxon>
        <taxon>Hexapoda</taxon>
        <taxon>Insecta</taxon>
        <taxon>Pterygota</taxon>
        <taxon>Neoptera</taxon>
        <taxon>Endopterygota</taxon>
        <taxon>Lepidoptera</taxon>
        <taxon>Glossata</taxon>
        <taxon>Ditrysia</taxon>
        <taxon>Tineoidea</taxon>
        <taxon>Psychidae</taxon>
        <taxon>Oiketicinae</taxon>
        <taxon>Eumeta</taxon>
    </lineage>
</organism>
<gene>
    <name evidence="2" type="ORF">EVAR_80748_1</name>
</gene>
<sequence length="86" mass="9443">MPIFDICSPVSNEESEFSRTGPGPGRLRRGPHCRSIDLSGPRRFAASDVTAATHWSIPPPDGRLEEESHTDRSPAETRLTDIVKST</sequence>
<feature type="compositionally biased region" description="Basic and acidic residues" evidence="1">
    <location>
        <begin position="62"/>
        <end position="86"/>
    </location>
</feature>
<evidence type="ECO:0000313" key="2">
    <source>
        <dbReference type="EMBL" id="GBP59421.1"/>
    </source>
</evidence>
<dbReference type="AlphaFoldDB" id="A0A4C1X6M5"/>
<proteinExistence type="predicted"/>